<dbReference type="GO" id="GO:0005829">
    <property type="term" value="C:cytosol"/>
    <property type="evidence" value="ECO:0007669"/>
    <property type="project" value="TreeGrafter"/>
</dbReference>
<comment type="subcellular location">
    <subcellularLocation>
        <location evidence="9">Cytoplasm</location>
    </subcellularLocation>
</comment>
<feature type="binding site" evidence="9">
    <location>
        <begin position="11"/>
        <end position="19"/>
    </location>
    <ligand>
        <name>ATP</name>
        <dbReference type="ChEBI" id="CHEBI:30616"/>
    </ligand>
</feature>
<dbReference type="PANTHER" id="PTHR21299:SF2">
    <property type="entry name" value="CYTIDYLATE KINASE"/>
    <property type="match status" value="1"/>
</dbReference>
<proteinExistence type="inferred from homology"/>
<evidence type="ECO:0000259" key="10">
    <source>
        <dbReference type="Pfam" id="PF02224"/>
    </source>
</evidence>
<comment type="catalytic activity">
    <reaction evidence="7 9">
        <text>dCMP + ATP = dCDP + ADP</text>
        <dbReference type="Rhea" id="RHEA:25094"/>
        <dbReference type="ChEBI" id="CHEBI:30616"/>
        <dbReference type="ChEBI" id="CHEBI:57566"/>
        <dbReference type="ChEBI" id="CHEBI:58593"/>
        <dbReference type="ChEBI" id="CHEBI:456216"/>
        <dbReference type="EC" id="2.7.4.25"/>
    </reaction>
</comment>
<dbReference type="GO" id="GO:0006220">
    <property type="term" value="P:pyrimidine nucleotide metabolic process"/>
    <property type="evidence" value="ECO:0007669"/>
    <property type="project" value="UniProtKB-UniRule"/>
</dbReference>
<dbReference type="NCBIfam" id="TIGR00017">
    <property type="entry name" value="cmk"/>
    <property type="match status" value="1"/>
</dbReference>
<dbReference type="Pfam" id="PF02224">
    <property type="entry name" value="Cytidylate_kin"/>
    <property type="match status" value="1"/>
</dbReference>
<dbReference type="HAMAP" id="MF_00238">
    <property type="entry name" value="Cytidyl_kinase_type1"/>
    <property type="match status" value="1"/>
</dbReference>
<organism evidence="11 12">
    <name type="scientific">Texcoconibacillus texcoconensis</name>
    <dbReference type="NCBI Taxonomy" id="1095777"/>
    <lineage>
        <taxon>Bacteria</taxon>
        <taxon>Bacillati</taxon>
        <taxon>Bacillota</taxon>
        <taxon>Bacilli</taxon>
        <taxon>Bacillales</taxon>
        <taxon>Bacillaceae</taxon>
        <taxon>Texcoconibacillus</taxon>
    </lineage>
</organism>
<evidence type="ECO:0000313" key="12">
    <source>
        <dbReference type="Proteomes" id="UP000551878"/>
    </source>
</evidence>
<keyword evidence="4 9" id="KW-0547">Nucleotide-binding</keyword>
<evidence type="ECO:0000256" key="1">
    <source>
        <dbReference type="ARBA" id="ARBA00009427"/>
    </source>
</evidence>
<dbReference type="PANTHER" id="PTHR21299">
    <property type="entry name" value="CYTIDYLATE KINASE/PANTOATE-BETA-ALANINE LIGASE"/>
    <property type="match status" value="1"/>
</dbReference>
<dbReference type="InterPro" id="IPR027417">
    <property type="entry name" value="P-loop_NTPase"/>
</dbReference>
<comment type="similarity">
    <text evidence="1 9">Belongs to the cytidylate kinase family. Type 1 subfamily.</text>
</comment>
<dbReference type="Gene3D" id="3.40.50.300">
    <property type="entry name" value="P-loop containing nucleotide triphosphate hydrolases"/>
    <property type="match status" value="1"/>
</dbReference>
<dbReference type="AlphaFoldDB" id="A0A840QNF0"/>
<keyword evidence="3 9" id="KW-0808">Transferase</keyword>
<dbReference type="SUPFAM" id="SSF52540">
    <property type="entry name" value="P-loop containing nucleoside triphosphate hydrolases"/>
    <property type="match status" value="1"/>
</dbReference>
<dbReference type="EC" id="2.7.4.25" evidence="9"/>
<dbReference type="Proteomes" id="UP000551878">
    <property type="component" value="Unassembled WGS sequence"/>
</dbReference>
<keyword evidence="2 9" id="KW-0963">Cytoplasm</keyword>
<evidence type="ECO:0000256" key="5">
    <source>
        <dbReference type="ARBA" id="ARBA00022777"/>
    </source>
</evidence>
<evidence type="ECO:0000256" key="7">
    <source>
        <dbReference type="ARBA" id="ARBA00047615"/>
    </source>
</evidence>
<protein>
    <recommendedName>
        <fullName evidence="9">Cytidylate kinase</fullName>
        <shortName evidence="9">CK</shortName>
        <ecNumber evidence="9">2.7.4.25</ecNumber>
    </recommendedName>
    <alternativeName>
        <fullName evidence="9">Cytidine monophosphate kinase</fullName>
        <shortName evidence="9">CMP kinase</shortName>
    </alternativeName>
</protein>
<evidence type="ECO:0000256" key="3">
    <source>
        <dbReference type="ARBA" id="ARBA00022679"/>
    </source>
</evidence>
<keyword evidence="5 9" id="KW-0418">Kinase</keyword>
<name>A0A840QNF0_9BACI</name>
<feature type="domain" description="Cytidylate kinase" evidence="10">
    <location>
        <begin position="7"/>
        <end position="219"/>
    </location>
</feature>
<evidence type="ECO:0000256" key="9">
    <source>
        <dbReference type="HAMAP-Rule" id="MF_00238"/>
    </source>
</evidence>
<comment type="caution">
    <text evidence="11">The sequence shown here is derived from an EMBL/GenBank/DDBJ whole genome shotgun (WGS) entry which is preliminary data.</text>
</comment>
<dbReference type="EMBL" id="JACHHB010000004">
    <property type="protein sequence ID" value="MBB5172912.1"/>
    <property type="molecule type" value="Genomic_DNA"/>
</dbReference>
<evidence type="ECO:0000313" key="11">
    <source>
        <dbReference type="EMBL" id="MBB5172912.1"/>
    </source>
</evidence>
<comment type="catalytic activity">
    <reaction evidence="8 9">
        <text>CMP + ATP = CDP + ADP</text>
        <dbReference type="Rhea" id="RHEA:11600"/>
        <dbReference type="ChEBI" id="CHEBI:30616"/>
        <dbReference type="ChEBI" id="CHEBI:58069"/>
        <dbReference type="ChEBI" id="CHEBI:60377"/>
        <dbReference type="ChEBI" id="CHEBI:456216"/>
        <dbReference type="EC" id="2.7.4.25"/>
    </reaction>
</comment>
<gene>
    <name evidence="9" type="primary">cmk</name>
    <name evidence="11" type="ORF">HNQ41_001075</name>
</gene>
<reference evidence="11 12" key="1">
    <citation type="submission" date="2020-08" db="EMBL/GenBank/DDBJ databases">
        <title>Genomic Encyclopedia of Type Strains, Phase IV (KMG-IV): sequencing the most valuable type-strain genomes for metagenomic binning, comparative biology and taxonomic classification.</title>
        <authorList>
            <person name="Goeker M."/>
        </authorList>
    </citation>
    <scope>NUCLEOTIDE SEQUENCE [LARGE SCALE GENOMIC DNA]</scope>
    <source>
        <strain evidence="11 12">DSM 24696</strain>
    </source>
</reference>
<dbReference type="CDD" id="cd02020">
    <property type="entry name" value="CMPK"/>
    <property type="match status" value="1"/>
</dbReference>
<evidence type="ECO:0000256" key="8">
    <source>
        <dbReference type="ARBA" id="ARBA00048478"/>
    </source>
</evidence>
<dbReference type="GO" id="GO:0005524">
    <property type="term" value="F:ATP binding"/>
    <property type="evidence" value="ECO:0007669"/>
    <property type="project" value="UniProtKB-UniRule"/>
</dbReference>
<accession>A0A840QNF0</accession>
<sequence length="226" mass="25364">MNKKINIAIDGPAGAGKSTVAKKVADRLSFVYIDTGAMYRALTYLALKTNTDIHNEETLNQLLLNAEISLKNEQGEQTIYLNDEEVSDKIRSSEVTNHVSYVAKHRAVREEMLKRQQQLAQNGYTVMDGRDIGTAVLPDAKVKIFLSASVEERARRRHQENVQKGEDSNLDTLIEEIRKRDQIDSERDVAPLVKADDAIEIDTTDRSIEQVTAEILTIVSAVPERD</sequence>
<dbReference type="FunFam" id="3.40.50.300:FF:000484">
    <property type="entry name" value="Cytidylate kinase"/>
    <property type="match status" value="1"/>
</dbReference>
<evidence type="ECO:0000256" key="2">
    <source>
        <dbReference type="ARBA" id="ARBA00022490"/>
    </source>
</evidence>
<dbReference type="GO" id="GO:0036431">
    <property type="term" value="F:dCMP kinase activity"/>
    <property type="evidence" value="ECO:0007669"/>
    <property type="project" value="InterPro"/>
</dbReference>
<keyword evidence="12" id="KW-1185">Reference proteome</keyword>
<dbReference type="RefSeq" id="WP_184663374.1">
    <property type="nucleotide sequence ID" value="NZ_JACHHB010000004.1"/>
</dbReference>
<dbReference type="InterPro" id="IPR003136">
    <property type="entry name" value="Cytidylate_kin"/>
</dbReference>
<evidence type="ECO:0000256" key="4">
    <source>
        <dbReference type="ARBA" id="ARBA00022741"/>
    </source>
</evidence>
<dbReference type="InterPro" id="IPR011994">
    <property type="entry name" value="Cytidylate_kinase_dom"/>
</dbReference>
<dbReference type="GO" id="GO:0015949">
    <property type="term" value="P:nucleobase-containing small molecule interconversion"/>
    <property type="evidence" value="ECO:0007669"/>
    <property type="project" value="TreeGrafter"/>
</dbReference>
<evidence type="ECO:0000256" key="6">
    <source>
        <dbReference type="ARBA" id="ARBA00022840"/>
    </source>
</evidence>
<keyword evidence="6 9" id="KW-0067">ATP-binding</keyword>